<dbReference type="EMBL" id="MCFH01000054">
    <property type="protein sequence ID" value="ORX43224.1"/>
    <property type="molecule type" value="Genomic_DNA"/>
</dbReference>
<evidence type="ECO:0000313" key="4">
    <source>
        <dbReference type="Proteomes" id="UP000193719"/>
    </source>
</evidence>
<keyword evidence="2" id="KW-1133">Transmembrane helix</keyword>
<keyword evidence="4" id="KW-1185">Reference proteome</keyword>
<feature type="transmembrane region" description="Helical" evidence="2">
    <location>
        <begin position="134"/>
        <end position="159"/>
    </location>
</feature>
<dbReference type="AlphaFoldDB" id="A0A1Y1UZB5"/>
<reference evidence="3 4" key="2">
    <citation type="submission" date="2016-08" db="EMBL/GenBank/DDBJ databases">
        <title>Pervasive Adenine N6-methylation of Active Genes in Fungi.</title>
        <authorList>
            <consortium name="DOE Joint Genome Institute"/>
            <person name="Mondo S.J."/>
            <person name="Dannebaum R.O."/>
            <person name="Kuo R.C."/>
            <person name="Labutti K."/>
            <person name="Haridas S."/>
            <person name="Kuo A."/>
            <person name="Salamov A."/>
            <person name="Ahrendt S.R."/>
            <person name="Lipzen A."/>
            <person name="Sullivan W."/>
            <person name="Andreopoulos W.B."/>
            <person name="Clum A."/>
            <person name="Lindquist E."/>
            <person name="Daum C."/>
            <person name="Ramamoorthy G.K."/>
            <person name="Gryganskyi A."/>
            <person name="Culley D."/>
            <person name="Magnuson J.K."/>
            <person name="James T.Y."/>
            <person name="O'Malley M.A."/>
            <person name="Stajich J.E."/>
            <person name="Spatafora J.W."/>
            <person name="Visel A."/>
            <person name="Grigoriev I.V."/>
        </authorList>
    </citation>
    <scope>NUCLEOTIDE SEQUENCE [LARGE SCALE GENOMIC DNA]</scope>
    <source>
        <strain evidence="4">finn</strain>
    </source>
</reference>
<feature type="region of interest" description="Disordered" evidence="1">
    <location>
        <begin position="311"/>
        <end position="330"/>
    </location>
</feature>
<dbReference type="OrthoDB" id="10676464at2759"/>
<reference evidence="3 4" key="1">
    <citation type="submission" date="2016-08" db="EMBL/GenBank/DDBJ databases">
        <title>Genomes of anaerobic fungi encode conserved fungal cellulosomes for biomass hydrolysis.</title>
        <authorList>
            <consortium name="DOE Joint Genome Institute"/>
            <person name="Haitjema C.H."/>
            <person name="Gilmore S.P."/>
            <person name="Henske J.K."/>
            <person name="Solomon K.V."/>
            <person name="De Groot R."/>
            <person name="Kuo A."/>
            <person name="Mondo S.J."/>
            <person name="Salamov A.A."/>
            <person name="Labutti K."/>
            <person name="Zhao Z."/>
            <person name="Chiniquy J."/>
            <person name="Barry K."/>
            <person name="Brewer H.M."/>
            <person name="Purvine S.O."/>
            <person name="Wright A.T."/>
            <person name="Boxma B."/>
            <person name="Van Alen T."/>
            <person name="Hackstein J.H."/>
            <person name="Baker S.E."/>
            <person name="Grigoriev I.V."/>
            <person name="O'Malley M.A."/>
        </authorList>
    </citation>
    <scope>NUCLEOTIDE SEQUENCE [LARGE SCALE GENOMIC DNA]</scope>
    <source>
        <strain evidence="4">finn</strain>
    </source>
</reference>
<evidence type="ECO:0000256" key="2">
    <source>
        <dbReference type="SAM" id="Phobius"/>
    </source>
</evidence>
<evidence type="ECO:0000313" key="3">
    <source>
        <dbReference type="EMBL" id="ORX43224.1"/>
    </source>
</evidence>
<feature type="compositionally biased region" description="Low complexity" evidence="1">
    <location>
        <begin position="311"/>
        <end position="323"/>
    </location>
</feature>
<evidence type="ECO:0000256" key="1">
    <source>
        <dbReference type="SAM" id="MobiDB-lite"/>
    </source>
</evidence>
<feature type="compositionally biased region" description="Polar residues" evidence="1">
    <location>
        <begin position="37"/>
        <end position="53"/>
    </location>
</feature>
<feature type="region of interest" description="Disordered" evidence="1">
    <location>
        <begin position="16"/>
        <end position="57"/>
    </location>
</feature>
<gene>
    <name evidence="3" type="ORF">BCR36DRAFT_415634</name>
</gene>
<name>A0A1Y1UZB5_9FUNG</name>
<protein>
    <submittedName>
        <fullName evidence="3">Uncharacterized protein</fullName>
    </submittedName>
</protein>
<feature type="compositionally biased region" description="Basic and acidic residues" evidence="1">
    <location>
        <begin position="16"/>
        <end position="36"/>
    </location>
</feature>
<organism evidence="3 4">
    <name type="scientific">Piromyces finnis</name>
    <dbReference type="NCBI Taxonomy" id="1754191"/>
    <lineage>
        <taxon>Eukaryota</taxon>
        <taxon>Fungi</taxon>
        <taxon>Fungi incertae sedis</taxon>
        <taxon>Chytridiomycota</taxon>
        <taxon>Chytridiomycota incertae sedis</taxon>
        <taxon>Neocallimastigomycetes</taxon>
        <taxon>Neocallimastigales</taxon>
        <taxon>Neocallimastigaceae</taxon>
        <taxon>Piromyces</taxon>
    </lineage>
</organism>
<keyword evidence="2" id="KW-0812">Transmembrane</keyword>
<proteinExistence type="predicted"/>
<feature type="region of interest" description="Disordered" evidence="1">
    <location>
        <begin position="253"/>
        <end position="274"/>
    </location>
</feature>
<accession>A0A1Y1UZB5</accession>
<dbReference type="Proteomes" id="UP000193719">
    <property type="component" value="Unassembled WGS sequence"/>
</dbReference>
<keyword evidence="2" id="KW-0472">Membrane</keyword>
<sequence>MKSRYQEIINTIIKRDEVENNKVDEKGEEESLKDTNKSTTSSDKPTNEVQSETTKTKSVEVATTSTVIQTTQVNIIPTATTTENQLTTSIPMVTETPIITSTTETISITTTSSEATGRVISFDNNKLPSSNKTFYISVLAVVGGFIILVIIFICFLINYRKNKNKSNKIPTMVPRSISLNGMDNRGSIIIPHYSKARNSQLSFQDDANLNDISFYSNASRFSMQQINNTGVNDSPASHQTKFYSDINHPLTTNINRNSFNGNRPMSYNQASPGNISNSPLMNANFASPILSRNRNINSGSINQNHHWSISSSAHLSSPSHRSSYQNGLQGSHESILPIASDKMEIDEDTDIVNDINNALPSLVIENGDITSFSKNLEKNNILRSSTLESNYLNQSSFSSYRQDNHSNSRVISPRIESLNMKSSMIMEGYHLDRSDRSPMMESSSPLKYTDMDRSFPTIPKRNSSYIASPHLSNVNANYYGHGDESFFSNDHSLAISTNQVIPKIIEPNIIIEPMVPEIMETVSSNPTDSIHQNIEDGSTKNLLPINIMERPVSFPQVKPSHISEEFNSSRPNSFQESNNAKIKTLKEENPNYLKPYVSNIIEDEEVMKNI</sequence>
<comment type="caution">
    <text evidence="3">The sequence shown here is derived from an EMBL/GenBank/DDBJ whole genome shotgun (WGS) entry which is preliminary data.</text>
</comment>